<dbReference type="EMBL" id="LN879502">
    <property type="protein sequence ID" value="CUI16425.1"/>
    <property type="molecule type" value="Genomic_DNA"/>
</dbReference>
<dbReference type="STRING" id="389348.PNK_0800"/>
<evidence type="ECO:0000256" key="12">
    <source>
        <dbReference type="ARBA" id="ARBA00033342"/>
    </source>
</evidence>
<evidence type="ECO:0000256" key="4">
    <source>
        <dbReference type="ARBA" id="ARBA00022448"/>
    </source>
</evidence>
<sequence>MDRRTILFVIALSLTLFGMNIFFQNQNTQQKQEWLAQQQAKQVLKSKKQAEDIRQRTATLDSLPLAAVYADASQQQRLTSGLLKQDLLLTLAWAEEAPSHIFVSTPQSDQAEEYTLVYQEPGVRAPVLYRLKGSSANLPVGSLPDFGRYELQLVAFNDADFSTQVALGEYIDGHLAILNPEVLHLENGSSGYAALALLKTPQGYLPVGLYDANDKALVRLSAINELAPFLAIAKQQTSQAAGQKGEEKFYVLENAYQQLVFSNRGAALAEVNLPFKTNEDHVSVVREIEFDRDMVKNHPYNAHFPAHSYYTPAESDGKEFTFHEQGFLGGYYPLLRRDLIQAAPRKSVQVKPQYYALNIVSDYPELAELPYEVTHFDEKSITFEAVQNHRRITKTYSFGDSAQESPYTLNLAIQIDGDSRGLWLTSGIPEVEWISGGAAPSLKYRITRNQKSEVEKIDLPKDSATVTSIYPDWICNSNGFLGMIVDPLKEIDAGFRVQTISGLTVPSRLTEIDQEYDMYKAADLPGYMVYLPLKSQGGSMNFRFFAGPFEGDILKEVDAKYSNAETGYNPDYVACQTMHGWFTFISEPFAKFLLVLMKFFHYLTGSWGLSIILLTVSLRLMLYPLNTWSTKSMVRMQQISPEVAALQEKYKKDPKKAQIEIMSLYKERGVNPASGCLPLLIQMPFLIGMFDLLKSSFALRGAPFIPGWIDDLTAPDVLFSWSKPIFFIGTEFHLLPILLGLVMFIQQRFMATGPKDPDLMTDQQRQQRAMGTMMTVVFAVMFYNFPSGLNIYWLSSMLLGILQQWYITKKLKKEPTTAPKPAPKKGRSR</sequence>
<feature type="transmembrane region" description="Helical" evidence="13">
    <location>
        <begin position="791"/>
        <end position="807"/>
    </location>
</feature>
<keyword evidence="9 13" id="KW-0472">Membrane</keyword>
<protein>
    <recommendedName>
        <fullName evidence="3 13">Membrane protein insertase YidC</fullName>
    </recommendedName>
    <alternativeName>
        <fullName evidence="12 13">Foldase YidC</fullName>
    </alternativeName>
    <alternativeName>
        <fullName evidence="11 13">Membrane integrase YidC</fullName>
    </alternativeName>
    <alternativeName>
        <fullName evidence="13">Membrane protein YidC</fullName>
    </alternativeName>
</protein>
<keyword evidence="10 13" id="KW-0143">Chaperone</keyword>
<dbReference type="Proteomes" id="UP000069902">
    <property type="component" value="Chromosome cPNK"/>
</dbReference>
<evidence type="ECO:0000256" key="11">
    <source>
        <dbReference type="ARBA" id="ARBA00033245"/>
    </source>
</evidence>
<dbReference type="InterPro" id="IPR028055">
    <property type="entry name" value="YidC/Oxa/ALB_C"/>
</dbReference>
<evidence type="ECO:0000256" key="8">
    <source>
        <dbReference type="ARBA" id="ARBA00022989"/>
    </source>
</evidence>
<keyword evidence="8 13" id="KW-1133">Transmembrane helix</keyword>
<evidence type="ECO:0000256" key="10">
    <source>
        <dbReference type="ARBA" id="ARBA00023186"/>
    </source>
</evidence>
<dbReference type="InterPro" id="IPR038221">
    <property type="entry name" value="YidC_periplasmic_sf"/>
</dbReference>
<proteinExistence type="inferred from homology"/>
<dbReference type="RefSeq" id="WP_059060432.1">
    <property type="nucleotide sequence ID" value="NZ_LN879502.1"/>
</dbReference>
<evidence type="ECO:0000259" key="14">
    <source>
        <dbReference type="Pfam" id="PF02096"/>
    </source>
</evidence>
<dbReference type="HAMAP" id="MF_01810">
    <property type="entry name" value="YidC_type1"/>
    <property type="match status" value="1"/>
</dbReference>
<comment type="similarity">
    <text evidence="2 13">Belongs to the OXA1/ALB3/YidC family. Type 1 subfamily.</text>
</comment>
<comment type="subunit">
    <text evidence="13">Interacts with the Sec translocase complex via SecD. Specifically interacts with transmembrane segments of nascent integral membrane proteins during membrane integration.</text>
</comment>
<evidence type="ECO:0000256" key="5">
    <source>
        <dbReference type="ARBA" id="ARBA00022475"/>
    </source>
</evidence>
<name>A0A0U5J8M6_9BACT</name>
<dbReference type="GO" id="GO:0032977">
    <property type="term" value="F:membrane insertase activity"/>
    <property type="evidence" value="ECO:0007669"/>
    <property type="project" value="InterPro"/>
</dbReference>
<dbReference type="NCBIfam" id="TIGR03592">
    <property type="entry name" value="yidC_oxa1_cterm"/>
    <property type="match status" value="1"/>
</dbReference>
<feature type="transmembrane region" description="Helical" evidence="13">
    <location>
        <begin position="725"/>
        <end position="745"/>
    </location>
</feature>
<keyword evidence="4 13" id="KW-0813">Transport</keyword>
<evidence type="ECO:0000256" key="9">
    <source>
        <dbReference type="ARBA" id="ARBA00023136"/>
    </source>
</evidence>
<dbReference type="AlphaFoldDB" id="A0A0U5J8M6"/>
<evidence type="ECO:0000256" key="7">
    <source>
        <dbReference type="ARBA" id="ARBA00022927"/>
    </source>
</evidence>
<dbReference type="InterPro" id="IPR047196">
    <property type="entry name" value="YidC_ALB_C"/>
</dbReference>
<dbReference type="GO" id="GO:0051205">
    <property type="term" value="P:protein insertion into membrane"/>
    <property type="evidence" value="ECO:0007669"/>
    <property type="project" value="TreeGrafter"/>
</dbReference>
<gene>
    <name evidence="13 15" type="primary">yidC</name>
    <name evidence="15" type="ORF">PNK_0800</name>
</gene>
<evidence type="ECO:0000256" key="6">
    <source>
        <dbReference type="ARBA" id="ARBA00022692"/>
    </source>
</evidence>
<dbReference type="InterPro" id="IPR019998">
    <property type="entry name" value="Membr_insert_YidC"/>
</dbReference>
<dbReference type="PANTHER" id="PTHR12428:SF65">
    <property type="entry name" value="CYTOCHROME C OXIDASE ASSEMBLY PROTEIN COX18, MITOCHONDRIAL"/>
    <property type="match status" value="1"/>
</dbReference>
<dbReference type="Gene3D" id="2.70.98.90">
    <property type="match status" value="1"/>
</dbReference>
<dbReference type="PRINTS" id="PR00701">
    <property type="entry name" value="60KDINNERMP"/>
</dbReference>
<dbReference type="GO" id="GO:0005886">
    <property type="term" value="C:plasma membrane"/>
    <property type="evidence" value="ECO:0007669"/>
    <property type="project" value="UniProtKB-SubCell"/>
</dbReference>
<dbReference type="InterPro" id="IPR001708">
    <property type="entry name" value="YidC/ALB3/OXA1/COX18"/>
</dbReference>
<dbReference type="KEGG" id="pnl:PNK_0800"/>
<organism evidence="15 16">
    <name type="scientific">Candidatus Protochlamydia naegleriophila</name>
    <dbReference type="NCBI Taxonomy" id="389348"/>
    <lineage>
        <taxon>Bacteria</taxon>
        <taxon>Pseudomonadati</taxon>
        <taxon>Chlamydiota</taxon>
        <taxon>Chlamydiia</taxon>
        <taxon>Parachlamydiales</taxon>
        <taxon>Parachlamydiaceae</taxon>
        <taxon>Candidatus Protochlamydia</taxon>
    </lineage>
</organism>
<dbReference type="PATRIC" id="fig|389348.3.peg.879"/>
<dbReference type="NCBIfam" id="NF002168">
    <property type="entry name" value="PRK01001.1"/>
    <property type="match status" value="1"/>
</dbReference>
<evidence type="ECO:0000256" key="1">
    <source>
        <dbReference type="ARBA" id="ARBA00004429"/>
    </source>
</evidence>
<feature type="transmembrane region" description="Helical" evidence="13">
    <location>
        <begin position="6"/>
        <end position="23"/>
    </location>
</feature>
<feature type="domain" description="Membrane insertase YidC/Oxa/ALB C-terminal" evidence="14">
    <location>
        <begin position="607"/>
        <end position="809"/>
    </location>
</feature>
<keyword evidence="6 13" id="KW-0812">Transmembrane</keyword>
<dbReference type="CDD" id="cd20070">
    <property type="entry name" value="5TM_YidC_Alb3"/>
    <property type="match status" value="1"/>
</dbReference>
<comment type="function">
    <text evidence="13">Required for the insertion and/or proper folding and/or complex formation of integral membrane proteins into the membrane. Involved in integration of membrane proteins that insert both dependently and independently of the Sec translocase complex, as well as at least some lipoproteins. Aids folding of multispanning membrane proteins.</text>
</comment>
<evidence type="ECO:0000313" key="16">
    <source>
        <dbReference type="Proteomes" id="UP000069902"/>
    </source>
</evidence>
<keyword evidence="5 13" id="KW-1003">Cell membrane</keyword>
<dbReference type="InParanoid" id="A0A0U5J8M6"/>
<keyword evidence="7 13" id="KW-0653">Protein transport</keyword>
<comment type="subcellular location">
    <subcellularLocation>
        <location evidence="1">Cell inner membrane</location>
        <topology evidence="1">Multi-pass membrane protein</topology>
    </subcellularLocation>
    <subcellularLocation>
        <location evidence="13">Cell membrane</location>
        <topology evidence="13">Multi-pass membrane protein</topology>
    </subcellularLocation>
</comment>
<keyword evidence="16" id="KW-1185">Reference proteome</keyword>
<evidence type="ECO:0000256" key="13">
    <source>
        <dbReference type="HAMAP-Rule" id="MF_01810"/>
    </source>
</evidence>
<accession>A0A0U5J8M6</accession>
<dbReference type="Pfam" id="PF02096">
    <property type="entry name" value="60KD_IMP"/>
    <property type="match status" value="1"/>
</dbReference>
<evidence type="ECO:0000256" key="2">
    <source>
        <dbReference type="ARBA" id="ARBA00010527"/>
    </source>
</evidence>
<dbReference type="GO" id="GO:0015031">
    <property type="term" value="P:protein transport"/>
    <property type="evidence" value="ECO:0007669"/>
    <property type="project" value="UniProtKB-KW"/>
</dbReference>
<evidence type="ECO:0000313" key="15">
    <source>
        <dbReference type="EMBL" id="CUI16425.1"/>
    </source>
</evidence>
<dbReference type="PANTHER" id="PTHR12428">
    <property type="entry name" value="OXA1"/>
    <property type="match status" value="1"/>
</dbReference>
<feature type="transmembrane region" description="Helical" evidence="13">
    <location>
        <begin position="599"/>
        <end position="622"/>
    </location>
</feature>
<dbReference type="PRINTS" id="PR01900">
    <property type="entry name" value="YIDCPROTEIN"/>
</dbReference>
<evidence type="ECO:0000256" key="3">
    <source>
        <dbReference type="ARBA" id="ARBA00015325"/>
    </source>
</evidence>
<reference evidence="16" key="1">
    <citation type="submission" date="2015-09" db="EMBL/GenBank/DDBJ databases">
        <authorList>
            <person name="Bertelli C."/>
        </authorList>
    </citation>
    <scope>NUCLEOTIDE SEQUENCE [LARGE SCALE GENOMIC DNA]</scope>
    <source>
        <strain evidence="16">KNic</strain>
    </source>
</reference>